<dbReference type="EMBL" id="CADCVZ010000002">
    <property type="protein sequence ID" value="CAA9489387.1"/>
    <property type="molecule type" value="Genomic_DNA"/>
</dbReference>
<feature type="domain" description="DUF4440" evidence="1">
    <location>
        <begin position="9"/>
        <end position="117"/>
    </location>
</feature>
<protein>
    <recommendedName>
        <fullName evidence="1">DUF4440 domain-containing protein</fullName>
    </recommendedName>
</protein>
<dbReference type="SUPFAM" id="SSF54427">
    <property type="entry name" value="NTF2-like"/>
    <property type="match status" value="1"/>
</dbReference>
<organism evidence="2">
    <name type="scientific">uncultured Sphingomonas sp</name>
    <dbReference type="NCBI Taxonomy" id="158754"/>
    <lineage>
        <taxon>Bacteria</taxon>
        <taxon>Pseudomonadati</taxon>
        <taxon>Pseudomonadota</taxon>
        <taxon>Alphaproteobacteria</taxon>
        <taxon>Sphingomonadales</taxon>
        <taxon>Sphingomonadaceae</taxon>
        <taxon>Sphingomonas</taxon>
        <taxon>environmental samples</taxon>
    </lineage>
</organism>
<evidence type="ECO:0000313" key="2">
    <source>
        <dbReference type="EMBL" id="CAA9489387.1"/>
    </source>
</evidence>
<evidence type="ECO:0000259" key="1">
    <source>
        <dbReference type="Pfam" id="PF14534"/>
    </source>
</evidence>
<dbReference type="Pfam" id="PF14534">
    <property type="entry name" value="DUF4440"/>
    <property type="match status" value="1"/>
</dbReference>
<gene>
    <name evidence="2" type="ORF">AVDCRST_MAG09-61</name>
</gene>
<dbReference type="InterPro" id="IPR027843">
    <property type="entry name" value="DUF4440"/>
</dbReference>
<accession>A0A6J4S4W9</accession>
<proteinExistence type="predicted"/>
<dbReference type="RefSeq" id="WP_294171451.1">
    <property type="nucleotide sequence ID" value="NZ_CADCVZ010000002.1"/>
</dbReference>
<name>A0A6J4S4W9_9SPHN</name>
<dbReference type="AlphaFoldDB" id="A0A6J4S4W9"/>
<dbReference type="InterPro" id="IPR032710">
    <property type="entry name" value="NTF2-like_dom_sf"/>
</dbReference>
<sequence length="142" mass="16316">MADALTIVEGLENRWMRAWVAGDAKTLKSLTSSKFRLVVASKPSVLLDSRSWLDAATSRFRCSSFRYGDIYSRSLGATVVFGTRMEILASLDGEDWSGQLWVTDLWQKSPVRRRWVMAERHLSRPEESPQVPRLIQSLQLWR</sequence>
<reference evidence="2" key="1">
    <citation type="submission" date="2020-02" db="EMBL/GenBank/DDBJ databases">
        <authorList>
            <person name="Meier V. D."/>
        </authorList>
    </citation>
    <scope>NUCLEOTIDE SEQUENCE</scope>
    <source>
        <strain evidence="2">AVDCRST_MAG09</strain>
    </source>
</reference>
<dbReference type="Gene3D" id="3.10.450.50">
    <property type="match status" value="1"/>
</dbReference>